<dbReference type="OrthoDB" id="5337378at2759"/>
<evidence type="ECO:0000256" key="1">
    <source>
        <dbReference type="SAM" id="MobiDB-lite"/>
    </source>
</evidence>
<organism evidence="3 4">
    <name type="scientific">Gigaspora margarita</name>
    <dbReference type="NCBI Taxonomy" id="4874"/>
    <lineage>
        <taxon>Eukaryota</taxon>
        <taxon>Fungi</taxon>
        <taxon>Fungi incertae sedis</taxon>
        <taxon>Mucoromycota</taxon>
        <taxon>Glomeromycotina</taxon>
        <taxon>Glomeromycetes</taxon>
        <taxon>Diversisporales</taxon>
        <taxon>Gigasporaceae</taxon>
        <taxon>Gigaspora</taxon>
    </lineage>
</organism>
<dbReference type="GO" id="GO:0016301">
    <property type="term" value="F:kinase activity"/>
    <property type="evidence" value="ECO:0007669"/>
    <property type="project" value="UniProtKB-KW"/>
</dbReference>
<dbReference type="Proteomes" id="UP000439903">
    <property type="component" value="Unassembled WGS sequence"/>
</dbReference>
<keyword evidence="2" id="KW-0472">Membrane</keyword>
<keyword evidence="3" id="KW-0418">Kinase</keyword>
<gene>
    <name evidence="3" type="ORF">F8M41_013267</name>
</gene>
<keyword evidence="3" id="KW-0808">Transferase</keyword>
<feature type="transmembrane region" description="Helical" evidence="2">
    <location>
        <begin position="372"/>
        <end position="393"/>
    </location>
</feature>
<feature type="transmembrane region" description="Helical" evidence="2">
    <location>
        <begin position="346"/>
        <end position="366"/>
    </location>
</feature>
<evidence type="ECO:0000313" key="3">
    <source>
        <dbReference type="EMBL" id="KAF0528116.1"/>
    </source>
</evidence>
<dbReference type="AlphaFoldDB" id="A0A8H4EP97"/>
<reference evidence="3 4" key="1">
    <citation type="journal article" date="2019" name="Environ. Microbiol.">
        <title>At the nexus of three kingdoms: the genome of the mycorrhizal fungus Gigaspora margarita provides insights into plant, endobacterial and fungal interactions.</title>
        <authorList>
            <person name="Venice F."/>
            <person name="Ghignone S."/>
            <person name="Salvioli di Fossalunga A."/>
            <person name="Amselem J."/>
            <person name="Novero M."/>
            <person name="Xianan X."/>
            <person name="Sedzielewska Toro K."/>
            <person name="Morin E."/>
            <person name="Lipzen A."/>
            <person name="Grigoriev I.V."/>
            <person name="Henrissat B."/>
            <person name="Martin F.M."/>
            <person name="Bonfante P."/>
        </authorList>
    </citation>
    <scope>NUCLEOTIDE SEQUENCE [LARGE SCALE GENOMIC DNA]</scope>
    <source>
        <strain evidence="3 4">BEG34</strain>
    </source>
</reference>
<keyword evidence="2" id="KW-0812">Transmembrane</keyword>
<evidence type="ECO:0000256" key="2">
    <source>
        <dbReference type="SAM" id="Phobius"/>
    </source>
</evidence>
<keyword evidence="4" id="KW-1185">Reference proteome</keyword>
<evidence type="ECO:0000313" key="4">
    <source>
        <dbReference type="Proteomes" id="UP000439903"/>
    </source>
</evidence>
<feature type="region of interest" description="Disordered" evidence="1">
    <location>
        <begin position="1"/>
        <end position="20"/>
    </location>
</feature>
<keyword evidence="2" id="KW-1133">Transmembrane helix</keyword>
<dbReference type="Gene3D" id="1.10.10.1010">
    <property type="entry name" value="Intein homing endonuclease, domain IV"/>
    <property type="match status" value="1"/>
</dbReference>
<sequence>MATNSRNTRNSSSSSSGDDYNSLINSNRTSSSSKSSLFDDLEIKQHIDIYGTCKECQYPKTSAEWCRRCSSDKFREKFGIWSSGNKDIDNFISNAQMTAIGCSQVLEWIPWERFSKIKHIGLGRFGSTYSAVWIDGYITHWDNRRRIWGRCDFGTRFVIKIIQNSSSNISDFLNELISHKNGRSENRPEAEEVYIWVQWWLDLCNDSTSDIAAEFNIADQEGKLKDGLSWIHPEAIYSTRHLEFQSLPEPENFSPDTYHNMVAFCARIHHTDDLDCHLDSEITDIFAISSQFSRRPSTFLNGSIASTPTNTSKESLLYRMPGAYIGSVSDGIDNTWKDVGSYTHHLTMYLIPHALSLVFPTLPSLYKSLPNYFRISLLSITFYALFSSVFAIIKLMQAFLFFY</sequence>
<dbReference type="EMBL" id="WTPW01000270">
    <property type="protein sequence ID" value="KAF0528116.1"/>
    <property type="molecule type" value="Genomic_DNA"/>
</dbReference>
<protein>
    <submittedName>
        <fullName evidence="3">Kinase-like domain-containing protein</fullName>
    </submittedName>
</protein>
<proteinExistence type="predicted"/>
<name>A0A8H4EP97_GIGMA</name>
<comment type="caution">
    <text evidence="3">The sequence shown here is derived from an EMBL/GenBank/DDBJ whole genome shotgun (WGS) entry which is preliminary data.</text>
</comment>
<accession>A0A8H4EP97</accession>